<dbReference type="RefSeq" id="XP_045964664.1">
    <property type="nucleotide sequence ID" value="XM_046106420.1"/>
</dbReference>
<proteinExistence type="predicted"/>
<comment type="caution">
    <text evidence="2">The sequence shown here is derived from an EMBL/GenBank/DDBJ whole genome shotgun (WGS) entry which is preliminary data.</text>
</comment>
<organism evidence="2 3">
    <name type="scientific">Truncatella angustata</name>
    <dbReference type="NCBI Taxonomy" id="152316"/>
    <lineage>
        <taxon>Eukaryota</taxon>
        <taxon>Fungi</taxon>
        <taxon>Dikarya</taxon>
        <taxon>Ascomycota</taxon>
        <taxon>Pezizomycotina</taxon>
        <taxon>Sordariomycetes</taxon>
        <taxon>Xylariomycetidae</taxon>
        <taxon>Amphisphaeriales</taxon>
        <taxon>Sporocadaceae</taxon>
        <taxon>Truncatella</taxon>
    </lineage>
</organism>
<name>A0A9P8UYI9_9PEZI</name>
<dbReference type="EMBL" id="JAGPXC010000001">
    <property type="protein sequence ID" value="KAH6660533.1"/>
    <property type="molecule type" value="Genomic_DNA"/>
</dbReference>
<feature type="region of interest" description="Disordered" evidence="1">
    <location>
        <begin position="40"/>
        <end position="78"/>
    </location>
</feature>
<accession>A0A9P8UYI9</accession>
<sequence>MRHLMHRLPLAIAKFMTPPGIRDMIEARIHVRQKISVIPRPKAELGTAKDGKSTSESNFHELRNKPNLPEPEKSAQRPEDEAVLLIIARTQSTQLALTSGHYQEAPDGLLERPAHVRWHVSRQCGVGGLYRSHGPVGHGAF</sequence>
<evidence type="ECO:0000313" key="3">
    <source>
        <dbReference type="Proteomes" id="UP000758603"/>
    </source>
</evidence>
<feature type="compositionally biased region" description="Basic and acidic residues" evidence="1">
    <location>
        <begin position="41"/>
        <end position="78"/>
    </location>
</feature>
<protein>
    <submittedName>
        <fullName evidence="2">Uncharacterized protein</fullName>
    </submittedName>
</protein>
<dbReference type="AlphaFoldDB" id="A0A9P8UYI9"/>
<dbReference type="OrthoDB" id="3945418at2759"/>
<gene>
    <name evidence="2" type="ORF">BKA67DRAFT_653707</name>
</gene>
<evidence type="ECO:0000256" key="1">
    <source>
        <dbReference type="SAM" id="MobiDB-lite"/>
    </source>
</evidence>
<evidence type="ECO:0000313" key="2">
    <source>
        <dbReference type="EMBL" id="KAH6660533.1"/>
    </source>
</evidence>
<keyword evidence="3" id="KW-1185">Reference proteome</keyword>
<dbReference type="Proteomes" id="UP000758603">
    <property type="component" value="Unassembled WGS sequence"/>
</dbReference>
<dbReference type="GeneID" id="70135311"/>
<reference evidence="2" key="1">
    <citation type="journal article" date="2021" name="Nat. Commun.">
        <title>Genetic determinants of endophytism in the Arabidopsis root mycobiome.</title>
        <authorList>
            <person name="Mesny F."/>
            <person name="Miyauchi S."/>
            <person name="Thiergart T."/>
            <person name="Pickel B."/>
            <person name="Atanasova L."/>
            <person name="Karlsson M."/>
            <person name="Huettel B."/>
            <person name="Barry K.W."/>
            <person name="Haridas S."/>
            <person name="Chen C."/>
            <person name="Bauer D."/>
            <person name="Andreopoulos W."/>
            <person name="Pangilinan J."/>
            <person name="LaButti K."/>
            <person name="Riley R."/>
            <person name="Lipzen A."/>
            <person name="Clum A."/>
            <person name="Drula E."/>
            <person name="Henrissat B."/>
            <person name="Kohler A."/>
            <person name="Grigoriev I.V."/>
            <person name="Martin F.M."/>
            <person name="Hacquard S."/>
        </authorList>
    </citation>
    <scope>NUCLEOTIDE SEQUENCE</scope>
    <source>
        <strain evidence="2">MPI-SDFR-AT-0073</strain>
    </source>
</reference>